<dbReference type="GO" id="GO:0008168">
    <property type="term" value="F:methyltransferase activity"/>
    <property type="evidence" value="ECO:0007669"/>
    <property type="project" value="UniProtKB-KW"/>
</dbReference>
<reference evidence="4" key="1">
    <citation type="submission" date="2020-03" db="EMBL/GenBank/DDBJ databases">
        <title>The deep terrestrial virosphere.</title>
        <authorList>
            <person name="Holmfeldt K."/>
            <person name="Nilsson E."/>
            <person name="Simone D."/>
            <person name="Lopez-Fernandez M."/>
            <person name="Wu X."/>
            <person name="de Brujin I."/>
            <person name="Lundin D."/>
            <person name="Andersson A."/>
            <person name="Bertilsson S."/>
            <person name="Dopson M."/>
        </authorList>
    </citation>
    <scope>NUCLEOTIDE SEQUENCE</scope>
    <source>
        <strain evidence="6">MM415A00115</strain>
        <strain evidence="5">MM415B00490</strain>
        <strain evidence="4">TM448A01903</strain>
    </source>
</reference>
<evidence type="ECO:0000256" key="1">
    <source>
        <dbReference type="ARBA" id="ARBA00022603"/>
    </source>
</evidence>
<dbReference type="InterPro" id="IPR018117">
    <property type="entry name" value="C5_DNA_meth_AS"/>
</dbReference>
<dbReference type="EMBL" id="MT144219">
    <property type="protein sequence ID" value="QJA50817.1"/>
    <property type="molecule type" value="Genomic_DNA"/>
</dbReference>
<protein>
    <submittedName>
        <fullName evidence="4">Putative methyltransferase</fullName>
    </submittedName>
</protein>
<dbReference type="InterPro" id="IPR029063">
    <property type="entry name" value="SAM-dependent_MTases_sf"/>
</dbReference>
<dbReference type="InterPro" id="IPR001525">
    <property type="entry name" value="C5_MeTfrase"/>
</dbReference>
<dbReference type="Gene3D" id="3.40.50.150">
    <property type="entry name" value="Vaccinia Virus protein VP39"/>
    <property type="match status" value="1"/>
</dbReference>
<evidence type="ECO:0000313" key="4">
    <source>
        <dbReference type="EMBL" id="QJA50817.1"/>
    </source>
</evidence>
<dbReference type="PROSITE" id="PS51679">
    <property type="entry name" value="SAM_MT_C5"/>
    <property type="match status" value="1"/>
</dbReference>
<dbReference type="GO" id="GO:0032259">
    <property type="term" value="P:methylation"/>
    <property type="evidence" value="ECO:0007669"/>
    <property type="project" value="UniProtKB-KW"/>
</dbReference>
<proteinExistence type="predicted"/>
<dbReference type="NCBIfam" id="TIGR00675">
    <property type="entry name" value="dcm"/>
    <property type="match status" value="1"/>
</dbReference>
<dbReference type="PROSITE" id="PS00094">
    <property type="entry name" value="C5_MTASE_1"/>
    <property type="match status" value="1"/>
</dbReference>
<dbReference type="PANTHER" id="PTHR46098:SF1">
    <property type="entry name" value="TRNA (CYTOSINE(38)-C(5))-METHYLTRANSFERASE"/>
    <property type="match status" value="1"/>
</dbReference>
<keyword evidence="2 4" id="KW-0808">Transferase</keyword>
<organism evidence="4">
    <name type="scientific">viral metagenome</name>
    <dbReference type="NCBI Taxonomy" id="1070528"/>
    <lineage>
        <taxon>unclassified sequences</taxon>
        <taxon>metagenomes</taxon>
        <taxon>organismal metagenomes</taxon>
    </lineage>
</organism>
<dbReference type="Gene3D" id="3.90.120.10">
    <property type="entry name" value="DNA Methylase, subunit A, domain 2"/>
    <property type="match status" value="1"/>
</dbReference>
<dbReference type="InterPro" id="IPR050750">
    <property type="entry name" value="C5-MTase"/>
</dbReference>
<dbReference type="PANTHER" id="PTHR46098">
    <property type="entry name" value="TRNA (CYTOSINE(38)-C(5))-METHYLTRANSFERASE"/>
    <property type="match status" value="1"/>
</dbReference>
<accession>A0A6H1ZU23</accession>
<evidence type="ECO:0000313" key="6">
    <source>
        <dbReference type="EMBL" id="QJI04779.1"/>
    </source>
</evidence>
<gene>
    <name evidence="6" type="ORF">MM415A00115_0014</name>
    <name evidence="5" type="ORF">MM415B00490_0026</name>
    <name evidence="4" type="ORF">TM448A01903_0006</name>
</gene>
<dbReference type="Pfam" id="PF00145">
    <property type="entry name" value="DNA_methylase"/>
    <property type="match status" value="1"/>
</dbReference>
<evidence type="ECO:0000256" key="3">
    <source>
        <dbReference type="ARBA" id="ARBA00022691"/>
    </source>
</evidence>
<dbReference type="EMBL" id="MT145190">
    <property type="protein sequence ID" value="QJI04779.1"/>
    <property type="molecule type" value="Genomic_DNA"/>
</dbReference>
<evidence type="ECO:0000313" key="5">
    <source>
        <dbReference type="EMBL" id="QJA64528.1"/>
    </source>
</evidence>
<keyword evidence="3" id="KW-0949">S-adenosyl-L-methionine</keyword>
<sequence>MRYFSMFTGVGGFELGIEYALETNKTKTKCLRKKSKEGLRIKKDSSKDEKLEGLGDSSKSRLRQQSDIGSIGQPLCIGFSEIDKYANQVLKYRFPNIKNYGDCKTINWSDVPDFDLLVGGSPCQDLSVAGKRAGITGERSGLFSEFIRALQEKKPKYFIWENVKGALSSNQGWDFAEVQTQMAEAGYSIWWQVLNAKDFGVPQNRERIFVVGTRGECGREVLFEAGSGGQNLRQIIGGSQGNRVYSSRGIATTIASQAGGLGAKTGLYEI</sequence>
<name>A0A6H1ZU23_9ZZZZ</name>
<dbReference type="AlphaFoldDB" id="A0A6H1ZU23"/>
<dbReference type="SUPFAM" id="SSF53335">
    <property type="entry name" value="S-adenosyl-L-methionine-dependent methyltransferases"/>
    <property type="match status" value="1"/>
</dbReference>
<dbReference type="PRINTS" id="PR00105">
    <property type="entry name" value="C5METTRFRASE"/>
</dbReference>
<dbReference type="EMBL" id="MT141521">
    <property type="protein sequence ID" value="QJA64528.1"/>
    <property type="molecule type" value="Genomic_DNA"/>
</dbReference>
<evidence type="ECO:0000256" key="2">
    <source>
        <dbReference type="ARBA" id="ARBA00022679"/>
    </source>
</evidence>
<keyword evidence="1 4" id="KW-0489">Methyltransferase</keyword>